<reference evidence="3 4" key="1">
    <citation type="journal article" date="2019" name="Int. J. Syst. Evol. Microbiol.">
        <title>The Global Catalogue of Microorganisms (GCM) 10K type strain sequencing project: providing services to taxonomists for standard genome sequencing and annotation.</title>
        <authorList>
            <consortium name="The Broad Institute Genomics Platform"/>
            <consortium name="The Broad Institute Genome Sequencing Center for Infectious Disease"/>
            <person name="Wu L."/>
            <person name="Ma J."/>
        </authorList>
    </citation>
    <scope>NUCLEOTIDE SEQUENCE [LARGE SCALE GENOMIC DNA]</scope>
    <source>
        <strain evidence="3 4">JCM 10649</strain>
    </source>
</reference>
<feature type="region of interest" description="Disordered" evidence="1">
    <location>
        <begin position="238"/>
        <end position="269"/>
    </location>
</feature>
<organism evidence="3 4">
    <name type="scientific">Streptomyces stramineus</name>
    <dbReference type="NCBI Taxonomy" id="173861"/>
    <lineage>
        <taxon>Bacteria</taxon>
        <taxon>Bacillati</taxon>
        <taxon>Actinomycetota</taxon>
        <taxon>Actinomycetes</taxon>
        <taxon>Kitasatosporales</taxon>
        <taxon>Streptomycetaceae</taxon>
        <taxon>Streptomyces</taxon>
    </lineage>
</organism>
<dbReference type="RefSeq" id="WP_344090745.1">
    <property type="nucleotide sequence ID" value="NZ_BAAAHB010000030.1"/>
</dbReference>
<dbReference type="Proteomes" id="UP001499895">
    <property type="component" value="Unassembled WGS sequence"/>
</dbReference>
<evidence type="ECO:0000313" key="3">
    <source>
        <dbReference type="EMBL" id="GAA0466917.1"/>
    </source>
</evidence>
<feature type="compositionally biased region" description="Gly residues" evidence="1">
    <location>
        <begin position="258"/>
        <end position="269"/>
    </location>
</feature>
<feature type="compositionally biased region" description="Gly residues" evidence="1">
    <location>
        <begin position="20"/>
        <end position="39"/>
    </location>
</feature>
<feature type="chain" id="PRO_5046298117" description="Lipoprotein" evidence="2">
    <location>
        <begin position="23"/>
        <end position="269"/>
    </location>
</feature>
<gene>
    <name evidence="3" type="ORF">GCM10009544_31470</name>
</gene>
<feature type="signal peptide" evidence="2">
    <location>
        <begin position="1"/>
        <end position="22"/>
    </location>
</feature>
<evidence type="ECO:0000256" key="1">
    <source>
        <dbReference type="SAM" id="MobiDB-lite"/>
    </source>
</evidence>
<feature type="region of interest" description="Disordered" evidence="1">
    <location>
        <begin position="20"/>
        <end position="46"/>
    </location>
</feature>
<keyword evidence="2" id="KW-0732">Signal</keyword>
<keyword evidence="4" id="KW-1185">Reference proteome</keyword>
<name>A0ABN1A3U8_9ACTN</name>
<sequence>MKAMVAVSAVVALGLAAGCSSGGGVPSGSGGSGRPGGGRGEGKDSGETVRVLSPAQLRHVELGPREVPGFLIERASALAAGGGRPRTDSEPCRPLVDALGSQPSPAPAASVVNTFAKAREDQHFEGLLGMIRVSTYGRDGASATVDGLRSAARACAHGFRMRTGEGEQQKFESVRALPAPELGEDAVAYRLENATDRAPSLITVVRSGSTLSMFFATSLSDPDGVEIPPELVRAQVAKVERAEKKAPTVPPPPSTPGPGEGGEAGDSVG</sequence>
<accession>A0ABN1A3U8</accession>
<evidence type="ECO:0008006" key="5">
    <source>
        <dbReference type="Google" id="ProtNLM"/>
    </source>
</evidence>
<comment type="caution">
    <text evidence="3">The sequence shown here is derived from an EMBL/GenBank/DDBJ whole genome shotgun (WGS) entry which is preliminary data.</text>
</comment>
<evidence type="ECO:0000313" key="4">
    <source>
        <dbReference type="Proteomes" id="UP001499895"/>
    </source>
</evidence>
<proteinExistence type="predicted"/>
<protein>
    <recommendedName>
        <fullName evidence="5">Lipoprotein</fullName>
    </recommendedName>
</protein>
<dbReference type="EMBL" id="BAAAHB010000030">
    <property type="protein sequence ID" value="GAA0466917.1"/>
    <property type="molecule type" value="Genomic_DNA"/>
</dbReference>
<dbReference type="PROSITE" id="PS51257">
    <property type="entry name" value="PROKAR_LIPOPROTEIN"/>
    <property type="match status" value="1"/>
</dbReference>
<evidence type="ECO:0000256" key="2">
    <source>
        <dbReference type="SAM" id="SignalP"/>
    </source>
</evidence>